<accession>A0A2A2LUG8</accession>
<dbReference type="SMART" id="SM00213">
    <property type="entry name" value="UBQ"/>
    <property type="match status" value="1"/>
</dbReference>
<reference evidence="2 3" key="1">
    <citation type="journal article" date="2017" name="Curr. Biol.">
        <title>Genome architecture and evolution of a unichromosomal asexual nematode.</title>
        <authorList>
            <person name="Fradin H."/>
            <person name="Zegar C."/>
            <person name="Gutwein M."/>
            <person name="Lucas J."/>
            <person name="Kovtun M."/>
            <person name="Corcoran D."/>
            <person name="Baugh L.R."/>
            <person name="Kiontke K."/>
            <person name="Gunsalus K."/>
            <person name="Fitch D.H."/>
            <person name="Piano F."/>
        </authorList>
    </citation>
    <scope>NUCLEOTIDE SEQUENCE [LARGE SCALE GENOMIC DNA]</scope>
    <source>
        <strain evidence="2">PF1309</strain>
    </source>
</reference>
<comment type="caution">
    <text evidence="2">The sequence shown here is derived from an EMBL/GenBank/DDBJ whole genome shotgun (WGS) entry which is preliminary data.</text>
</comment>
<dbReference type="Pfam" id="PF00240">
    <property type="entry name" value="ubiquitin"/>
    <property type="match status" value="1"/>
</dbReference>
<keyword evidence="3" id="KW-1185">Reference proteome</keyword>
<evidence type="ECO:0000313" key="2">
    <source>
        <dbReference type="EMBL" id="PAV89840.1"/>
    </source>
</evidence>
<dbReference type="Pfam" id="PF00644">
    <property type="entry name" value="PARP"/>
    <property type="match status" value="1"/>
</dbReference>
<feature type="domain" description="Ubiquitin-like" evidence="1">
    <location>
        <begin position="72"/>
        <end position="147"/>
    </location>
</feature>
<dbReference type="InterPro" id="IPR000626">
    <property type="entry name" value="Ubiquitin-like_dom"/>
</dbReference>
<dbReference type="GO" id="GO:0003950">
    <property type="term" value="F:NAD+ poly-ADP-ribosyltransferase activity"/>
    <property type="evidence" value="ECO:0007669"/>
    <property type="project" value="InterPro"/>
</dbReference>
<dbReference type="Gene3D" id="3.90.228.10">
    <property type="match status" value="1"/>
</dbReference>
<protein>
    <recommendedName>
        <fullName evidence="1">Ubiquitin-like domain-containing protein</fullName>
    </recommendedName>
</protein>
<dbReference type="EMBL" id="LIAE01006426">
    <property type="protein sequence ID" value="PAV89840.1"/>
    <property type="molecule type" value="Genomic_DNA"/>
</dbReference>
<dbReference type="AlphaFoldDB" id="A0A2A2LUG8"/>
<dbReference type="OrthoDB" id="428577at2759"/>
<dbReference type="SUPFAM" id="SSF56399">
    <property type="entry name" value="ADP-ribosylation"/>
    <property type="match status" value="1"/>
</dbReference>
<dbReference type="InterPro" id="IPR029071">
    <property type="entry name" value="Ubiquitin-like_domsf"/>
</dbReference>
<proteinExistence type="predicted"/>
<dbReference type="PRINTS" id="PR00348">
    <property type="entry name" value="UBIQUITIN"/>
</dbReference>
<dbReference type="InterPro" id="IPR012317">
    <property type="entry name" value="Poly(ADP-ribose)pol_cat_dom"/>
</dbReference>
<dbReference type="Proteomes" id="UP000218231">
    <property type="component" value="Unassembled WGS sequence"/>
</dbReference>
<dbReference type="PROSITE" id="PS50053">
    <property type="entry name" value="UBIQUITIN_2"/>
    <property type="match status" value="1"/>
</dbReference>
<sequence length="321" mass="36179">MDPVLEQGLKSAINSMFGQTVYTNEELAKIEGGEYARTLSLHDIFKNVAQSVRLPPPDVANSPSDVADSRPIQIYVKTLTGKTLTIRCQSNDTVERVKHLIQDKEGIPPDQQRLIFAGEQLENGRVLSDCKVQHEATMHLVLRFRGGGFLGYRIEIALFDPKYNYDFTTIKDTGKTFIRGGREYFRPIGSRRFAIKVLGQYQDDKWLGSSGDASTGEWPVAYHGTQESNALDIVKQGFDINKCRRFAFGRGIYCTPDPRTASAYGKNYDYKGKSYRLIFQLRVDPSKIEVAKKKDSLMGEYWIVPNGSSIRAYGVCCFPLD</sequence>
<organism evidence="2 3">
    <name type="scientific">Diploscapter pachys</name>
    <dbReference type="NCBI Taxonomy" id="2018661"/>
    <lineage>
        <taxon>Eukaryota</taxon>
        <taxon>Metazoa</taxon>
        <taxon>Ecdysozoa</taxon>
        <taxon>Nematoda</taxon>
        <taxon>Chromadorea</taxon>
        <taxon>Rhabditida</taxon>
        <taxon>Rhabditina</taxon>
        <taxon>Rhabditomorpha</taxon>
        <taxon>Rhabditoidea</taxon>
        <taxon>Rhabditidae</taxon>
        <taxon>Diploscapter</taxon>
    </lineage>
</organism>
<dbReference type="STRING" id="2018661.A0A2A2LUG8"/>
<evidence type="ECO:0000259" key="1">
    <source>
        <dbReference type="PROSITE" id="PS50053"/>
    </source>
</evidence>
<dbReference type="PANTHER" id="PTHR36649">
    <property type="entry name" value="UBIQUITIN-LIKE DOMAIN-CONTAINING PROTEIN"/>
    <property type="match status" value="1"/>
</dbReference>
<dbReference type="Gene3D" id="3.10.20.90">
    <property type="entry name" value="Phosphatidylinositol 3-kinase Catalytic Subunit, Chain A, domain 1"/>
    <property type="match status" value="1"/>
</dbReference>
<name>A0A2A2LUG8_9BILA</name>
<evidence type="ECO:0000313" key="3">
    <source>
        <dbReference type="Proteomes" id="UP000218231"/>
    </source>
</evidence>
<dbReference type="SUPFAM" id="SSF54236">
    <property type="entry name" value="Ubiquitin-like"/>
    <property type="match status" value="1"/>
</dbReference>
<dbReference type="FunFam" id="3.10.20.90:FF:000160">
    <property type="entry name" value="Polyubiquitin-C"/>
    <property type="match status" value="1"/>
</dbReference>
<dbReference type="PANTHER" id="PTHR36649:SF28">
    <property type="entry name" value="UBIQUITIN-LIKE DOMAIN-CONTAINING PROTEIN"/>
    <property type="match status" value="1"/>
</dbReference>
<gene>
    <name evidence="2" type="ORF">WR25_13860</name>
</gene>
<dbReference type="InterPro" id="IPR019956">
    <property type="entry name" value="Ubiquitin_dom"/>
</dbReference>